<dbReference type="Gene3D" id="2.10.109.10">
    <property type="entry name" value="Umud Fragment, subunit A"/>
    <property type="match status" value="1"/>
</dbReference>
<evidence type="ECO:0000259" key="1">
    <source>
        <dbReference type="Pfam" id="PF00717"/>
    </source>
</evidence>
<comment type="caution">
    <text evidence="2">The sequence shown here is derived from an EMBL/GenBank/DDBJ whole genome shotgun (WGS) entry which is preliminary data.</text>
</comment>
<dbReference type="InterPro" id="IPR036286">
    <property type="entry name" value="LexA/Signal_pep-like_sf"/>
</dbReference>
<sequence>MLLVSGERRIKRVQHLAGGALYLISDNDHYQPEMIKPQDMHDVEILGRCEIRIGRIV</sequence>
<protein>
    <submittedName>
        <fullName evidence="2">S24 family peptidase</fullName>
    </submittedName>
</protein>
<feature type="domain" description="Peptidase S24/S26A/S26B/S26C" evidence="1">
    <location>
        <begin position="4"/>
        <end position="48"/>
    </location>
</feature>
<name>A0A558JAB1_9GAMM</name>
<dbReference type="InterPro" id="IPR039418">
    <property type="entry name" value="LexA-like"/>
</dbReference>
<organism evidence="2 3">
    <name type="scientific">Vreelandella titanicae</name>
    <dbReference type="NCBI Taxonomy" id="664683"/>
    <lineage>
        <taxon>Bacteria</taxon>
        <taxon>Pseudomonadati</taxon>
        <taxon>Pseudomonadota</taxon>
        <taxon>Gammaproteobacteria</taxon>
        <taxon>Oceanospirillales</taxon>
        <taxon>Halomonadaceae</taxon>
        <taxon>Vreelandella</taxon>
    </lineage>
</organism>
<reference evidence="2 3" key="1">
    <citation type="submission" date="2019-07" db="EMBL/GenBank/DDBJ databases">
        <title>Diversity of Bacteria from Kongsfjorden, Arctic.</title>
        <authorList>
            <person name="Yu Y."/>
        </authorList>
    </citation>
    <scope>NUCLEOTIDE SEQUENCE [LARGE SCALE GENOMIC DNA]</scope>
    <source>
        <strain evidence="2 3">SM1922</strain>
    </source>
</reference>
<proteinExistence type="predicted"/>
<dbReference type="SUPFAM" id="SSF51306">
    <property type="entry name" value="LexA/Signal peptidase"/>
    <property type="match status" value="1"/>
</dbReference>
<evidence type="ECO:0000313" key="2">
    <source>
        <dbReference type="EMBL" id="TVU90560.1"/>
    </source>
</evidence>
<dbReference type="EMBL" id="VNFE01000002">
    <property type="protein sequence ID" value="TVU90560.1"/>
    <property type="molecule type" value="Genomic_DNA"/>
</dbReference>
<accession>A0A558JAB1</accession>
<dbReference type="InterPro" id="IPR015927">
    <property type="entry name" value="Peptidase_S24_S26A/B/C"/>
</dbReference>
<dbReference type="Pfam" id="PF00717">
    <property type="entry name" value="Peptidase_S24"/>
    <property type="match status" value="1"/>
</dbReference>
<gene>
    <name evidence="2" type="ORF">FQP89_05510</name>
</gene>
<dbReference type="AlphaFoldDB" id="A0A558JAB1"/>
<dbReference type="CDD" id="cd06529">
    <property type="entry name" value="S24_LexA-like"/>
    <property type="match status" value="1"/>
</dbReference>
<dbReference type="Proteomes" id="UP000317288">
    <property type="component" value="Unassembled WGS sequence"/>
</dbReference>
<evidence type="ECO:0000313" key="3">
    <source>
        <dbReference type="Proteomes" id="UP000317288"/>
    </source>
</evidence>